<protein>
    <recommendedName>
        <fullName evidence="3">Secreted protein</fullName>
    </recommendedName>
</protein>
<comment type="caution">
    <text evidence="1">The sequence shown here is derived from an EMBL/GenBank/DDBJ whole genome shotgun (WGS) entry which is preliminary data.</text>
</comment>
<gene>
    <name evidence="1" type="ORF">CDAR_616261</name>
</gene>
<dbReference type="Proteomes" id="UP001054837">
    <property type="component" value="Unassembled WGS sequence"/>
</dbReference>
<evidence type="ECO:0008006" key="3">
    <source>
        <dbReference type="Google" id="ProtNLM"/>
    </source>
</evidence>
<evidence type="ECO:0000313" key="2">
    <source>
        <dbReference type="Proteomes" id="UP001054837"/>
    </source>
</evidence>
<sequence length="112" mass="12702">MGCFGSPQTSLPFRAICFCLLWRKNRSRSHSAHSSKGVDERPLQKTEAFSRRMFFRPEVTPPPTPDSRAKHTSTNSCSLFVFFKETALCSTCSLSLLRALSLMGNIKLWKKD</sequence>
<evidence type="ECO:0000313" key="1">
    <source>
        <dbReference type="EMBL" id="GIX99708.1"/>
    </source>
</evidence>
<accession>A0AAV4PU55</accession>
<name>A0AAV4PU55_9ARAC</name>
<proteinExistence type="predicted"/>
<keyword evidence="2" id="KW-1185">Reference proteome</keyword>
<dbReference type="AlphaFoldDB" id="A0AAV4PU55"/>
<dbReference type="EMBL" id="BPLQ01003326">
    <property type="protein sequence ID" value="GIX99708.1"/>
    <property type="molecule type" value="Genomic_DNA"/>
</dbReference>
<organism evidence="1 2">
    <name type="scientific">Caerostris darwini</name>
    <dbReference type="NCBI Taxonomy" id="1538125"/>
    <lineage>
        <taxon>Eukaryota</taxon>
        <taxon>Metazoa</taxon>
        <taxon>Ecdysozoa</taxon>
        <taxon>Arthropoda</taxon>
        <taxon>Chelicerata</taxon>
        <taxon>Arachnida</taxon>
        <taxon>Araneae</taxon>
        <taxon>Araneomorphae</taxon>
        <taxon>Entelegynae</taxon>
        <taxon>Araneoidea</taxon>
        <taxon>Araneidae</taxon>
        <taxon>Caerostris</taxon>
    </lineage>
</organism>
<reference evidence="1 2" key="1">
    <citation type="submission" date="2021-06" db="EMBL/GenBank/DDBJ databases">
        <title>Caerostris darwini draft genome.</title>
        <authorList>
            <person name="Kono N."/>
            <person name="Arakawa K."/>
        </authorList>
    </citation>
    <scope>NUCLEOTIDE SEQUENCE [LARGE SCALE GENOMIC DNA]</scope>
</reference>